<proteinExistence type="predicted"/>
<dbReference type="EMBL" id="CP001034">
    <property type="protein sequence ID" value="ACB85506.1"/>
    <property type="molecule type" value="Genomic_DNA"/>
</dbReference>
<keyword evidence="2" id="KW-1185">Reference proteome</keyword>
<evidence type="ECO:0000313" key="2">
    <source>
        <dbReference type="Proteomes" id="UP000001683"/>
    </source>
</evidence>
<dbReference type="STRING" id="457570.Nther_1935"/>
<dbReference type="OrthoDB" id="1680763at2"/>
<sequence length="163" mass="18814">MYCEIEGLVLSPISVEPGSFFKTRLFTGEYEMLSARGWDEYQLAGYIIQNNRVFGLGRTSIISPKQDYSKLRSFNARPSSVICFQKELLMPVILRVENNVLYTPERFQQQLGLKIVDKNKLIFFGHSLSHPYFTVKWVSKGTFDINISPIINKIIRSESRSVH</sequence>
<accession>B2A6H3</accession>
<reference evidence="1 2" key="2">
    <citation type="journal article" date="2011" name="J. Bacteriol.">
        <title>Complete genome sequence of the anaerobic, halophilic alkalithermophile Natranaerobius thermophilus JW/NM-WN-LF.</title>
        <authorList>
            <person name="Zhao B."/>
            <person name="Mesbah N.M."/>
            <person name="Dalin E."/>
            <person name="Goodwin L."/>
            <person name="Nolan M."/>
            <person name="Pitluck S."/>
            <person name="Chertkov O."/>
            <person name="Brettin T.S."/>
            <person name="Han J."/>
            <person name="Larimer F.W."/>
            <person name="Land M.L."/>
            <person name="Hauser L."/>
            <person name="Kyrpides N."/>
            <person name="Wiegel J."/>
        </authorList>
    </citation>
    <scope>NUCLEOTIDE SEQUENCE [LARGE SCALE GENOMIC DNA]</scope>
    <source>
        <strain evidence="2">ATCC BAA-1301 / DSM 18059 / JW/NM-WN-LF</strain>
    </source>
</reference>
<name>B2A6H3_NATTJ</name>
<reference evidence="1 2" key="1">
    <citation type="submission" date="2008-04" db="EMBL/GenBank/DDBJ databases">
        <title>Complete sequence of chromosome of Natranaerobius thermophilus JW/NM-WN-LF.</title>
        <authorList>
            <consortium name="US DOE Joint Genome Institute"/>
            <person name="Copeland A."/>
            <person name="Lucas S."/>
            <person name="Lapidus A."/>
            <person name="Glavina del Rio T."/>
            <person name="Dalin E."/>
            <person name="Tice H."/>
            <person name="Bruce D."/>
            <person name="Goodwin L."/>
            <person name="Pitluck S."/>
            <person name="Chertkov O."/>
            <person name="Brettin T."/>
            <person name="Detter J.C."/>
            <person name="Han C."/>
            <person name="Kuske C.R."/>
            <person name="Schmutz J."/>
            <person name="Larimer F."/>
            <person name="Land M."/>
            <person name="Hauser L."/>
            <person name="Kyrpides N."/>
            <person name="Lykidis A."/>
            <person name="Mesbah N.M."/>
            <person name="Wiegel J."/>
        </authorList>
    </citation>
    <scope>NUCLEOTIDE SEQUENCE [LARGE SCALE GENOMIC DNA]</scope>
    <source>
        <strain evidence="2">ATCC BAA-1301 / DSM 18059 / JW/NM-WN-LF</strain>
    </source>
</reference>
<evidence type="ECO:0000313" key="1">
    <source>
        <dbReference type="EMBL" id="ACB85506.1"/>
    </source>
</evidence>
<dbReference type="AlphaFoldDB" id="B2A6H3"/>
<dbReference type="HOGENOM" id="CLU_1625314_0_0_9"/>
<dbReference type="InParanoid" id="B2A6H3"/>
<gene>
    <name evidence="1" type="ordered locus">Nther_1935</name>
</gene>
<dbReference type="RefSeq" id="WP_012448366.1">
    <property type="nucleotide sequence ID" value="NC_010718.1"/>
</dbReference>
<dbReference type="KEGG" id="nth:Nther_1935"/>
<protein>
    <submittedName>
        <fullName evidence="1">Uncharacterized protein</fullName>
    </submittedName>
</protein>
<dbReference type="Proteomes" id="UP000001683">
    <property type="component" value="Chromosome"/>
</dbReference>
<organism evidence="1 2">
    <name type="scientific">Natranaerobius thermophilus (strain ATCC BAA-1301 / DSM 18059 / JW/NM-WN-LF)</name>
    <dbReference type="NCBI Taxonomy" id="457570"/>
    <lineage>
        <taxon>Bacteria</taxon>
        <taxon>Bacillati</taxon>
        <taxon>Bacillota</taxon>
        <taxon>Clostridia</taxon>
        <taxon>Natranaerobiales</taxon>
        <taxon>Natranaerobiaceae</taxon>
        <taxon>Natranaerobius</taxon>
    </lineage>
</organism>